<evidence type="ECO:0000256" key="1">
    <source>
        <dbReference type="SAM" id="Phobius"/>
    </source>
</evidence>
<name>A0A7W9GFX2_9ACTN</name>
<keyword evidence="1" id="KW-1133">Transmembrane helix</keyword>
<dbReference type="AlphaFoldDB" id="A0A7W9GFX2"/>
<organism evidence="2 3">
    <name type="scientific">Nonomuraea jabiensis</name>
    <dbReference type="NCBI Taxonomy" id="882448"/>
    <lineage>
        <taxon>Bacteria</taxon>
        <taxon>Bacillati</taxon>
        <taxon>Actinomycetota</taxon>
        <taxon>Actinomycetes</taxon>
        <taxon>Streptosporangiales</taxon>
        <taxon>Streptosporangiaceae</taxon>
        <taxon>Nonomuraea</taxon>
    </lineage>
</organism>
<evidence type="ECO:0008006" key="4">
    <source>
        <dbReference type="Google" id="ProtNLM"/>
    </source>
</evidence>
<keyword evidence="1" id="KW-0472">Membrane</keyword>
<keyword evidence="1" id="KW-0812">Transmembrane</keyword>
<feature type="transmembrane region" description="Helical" evidence="1">
    <location>
        <begin position="114"/>
        <end position="133"/>
    </location>
</feature>
<reference evidence="2 3" key="1">
    <citation type="submission" date="2020-08" db="EMBL/GenBank/DDBJ databases">
        <title>Sequencing the genomes of 1000 actinobacteria strains.</title>
        <authorList>
            <person name="Klenk H.-P."/>
        </authorList>
    </citation>
    <scope>NUCLEOTIDE SEQUENCE [LARGE SCALE GENOMIC DNA]</scope>
    <source>
        <strain evidence="2 3">DSM 45507</strain>
    </source>
</reference>
<proteinExistence type="predicted"/>
<dbReference type="Pfam" id="PF08592">
    <property type="entry name" value="Anthrone_oxy"/>
    <property type="match status" value="1"/>
</dbReference>
<keyword evidence="3" id="KW-1185">Reference proteome</keyword>
<feature type="transmembrane region" description="Helical" evidence="1">
    <location>
        <begin position="38"/>
        <end position="57"/>
    </location>
</feature>
<dbReference type="EMBL" id="JACHMB010000001">
    <property type="protein sequence ID" value="MBB5783092.1"/>
    <property type="molecule type" value="Genomic_DNA"/>
</dbReference>
<sequence>MDELGQGGFAAGADVYSVWTATPASRATSAIVVSAQPFLIINSRLAGIVAMALVSVLSWRRGWLLFGINSAALILVILTLTALEPLNRIADAWNPDQLPADRQESRRRWFNLHLIRTALALAAFACLITTRALDRGSDPAARVDQAVSPGVGS</sequence>
<gene>
    <name evidence="2" type="ORF">HD596_009848</name>
</gene>
<dbReference type="InterPro" id="IPR013901">
    <property type="entry name" value="Anthrone_oxy"/>
</dbReference>
<dbReference type="RefSeq" id="WP_313046451.1">
    <property type="nucleotide sequence ID" value="NZ_JACHMB010000001.1"/>
</dbReference>
<accession>A0A7W9GFX2</accession>
<dbReference type="Proteomes" id="UP000579153">
    <property type="component" value="Unassembled WGS sequence"/>
</dbReference>
<evidence type="ECO:0000313" key="2">
    <source>
        <dbReference type="EMBL" id="MBB5783092.1"/>
    </source>
</evidence>
<comment type="caution">
    <text evidence="2">The sequence shown here is derived from an EMBL/GenBank/DDBJ whole genome shotgun (WGS) entry which is preliminary data.</text>
</comment>
<evidence type="ECO:0000313" key="3">
    <source>
        <dbReference type="Proteomes" id="UP000579153"/>
    </source>
</evidence>
<protein>
    <recommendedName>
        <fullName evidence="4">DUF1772 domain-containing protein</fullName>
    </recommendedName>
</protein>
<feature type="transmembrane region" description="Helical" evidence="1">
    <location>
        <begin position="64"/>
        <end position="83"/>
    </location>
</feature>